<dbReference type="NCBIfam" id="NF047641">
    <property type="entry name" value="FFLEE_fam"/>
    <property type="match status" value="1"/>
</dbReference>
<dbReference type="Pfam" id="PF26621">
    <property type="entry name" value="DUF8198"/>
    <property type="match status" value="1"/>
</dbReference>
<dbReference type="EMBL" id="LGKP01000035">
    <property type="protein sequence ID" value="KPL81389.1"/>
    <property type="molecule type" value="Genomic_DNA"/>
</dbReference>
<feature type="domain" description="DUF8198" evidence="1">
    <location>
        <begin position="5"/>
        <end position="199"/>
    </location>
</feature>
<dbReference type="RefSeq" id="WP_054536677.1">
    <property type="nucleotide sequence ID" value="NZ_LGKP01000035.1"/>
</dbReference>
<reference evidence="2 3" key="1">
    <citation type="submission" date="2015-07" db="EMBL/GenBank/DDBJ databases">
        <title>Whole genome sequence of Herpetosiphon geysericola DSM 7119.</title>
        <authorList>
            <person name="Hemp J."/>
            <person name="Ward L.M."/>
            <person name="Pace L.A."/>
            <person name="Fischer W.W."/>
        </authorList>
    </citation>
    <scope>NUCLEOTIDE SEQUENCE [LARGE SCALE GENOMIC DNA]</scope>
    <source>
        <strain evidence="2 3">DSM 7119</strain>
    </source>
</reference>
<keyword evidence="3" id="KW-1185">Reference proteome</keyword>
<dbReference type="OrthoDB" id="7957365at2"/>
<protein>
    <recommendedName>
        <fullName evidence="1">DUF8198 domain-containing protein</fullName>
    </recommendedName>
</protein>
<gene>
    <name evidence="2" type="ORF">SE18_22340</name>
</gene>
<dbReference type="STRING" id="70996.SE18_22340"/>
<dbReference type="InterPro" id="IPR058063">
    <property type="entry name" value="FFLEE_fam"/>
</dbReference>
<name>A0A0P6XE76_9CHLR</name>
<dbReference type="InterPro" id="IPR058511">
    <property type="entry name" value="DUF8198"/>
</dbReference>
<dbReference type="Proteomes" id="UP000050277">
    <property type="component" value="Unassembled WGS sequence"/>
</dbReference>
<sequence length="202" mass="23979">MPSAKYYNQLQIFQAKRLERDYKHLLAEPQYHGLAQFFLEDMYGPYDFHARDTQARRLHQFIHLAPGLSIEDIEVTLDLLNLTVRLDQQVADWLEHNGVTLPFTEAQYEEAYYRVNSFEPRVRQIELINESLRRVHRLSRISLLGTALNNTKTFAKLMGMGELHRFLRRGYQALQPVHDLKPFLTQVTHTELDRLKRIYRLV</sequence>
<comment type="caution">
    <text evidence="2">The sequence shown here is derived from an EMBL/GenBank/DDBJ whole genome shotgun (WGS) entry which is preliminary data.</text>
</comment>
<evidence type="ECO:0000313" key="2">
    <source>
        <dbReference type="EMBL" id="KPL81389.1"/>
    </source>
</evidence>
<proteinExistence type="predicted"/>
<evidence type="ECO:0000259" key="1">
    <source>
        <dbReference type="Pfam" id="PF26621"/>
    </source>
</evidence>
<organism evidence="2 3">
    <name type="scientific">Herpetosiphon geysericola</name>
    <dbReference type="NCBI Taxonomy" id="70996"/>
    <lineage>
        <taxon>Bacteria</taxon>
        <taxon>Bacillati</taxon>
        <taxon>Chloroflexota</taxon>
        <taxon>Chloroflexia</taxon>
        <taxon>Herpetosiphonales</taxon>
        <taxon>Herpetosiphonaceae</taxon>
        <taxon>Herpetosiphon</taxon>
    </lineage>
</organism>
<accession>A0A0P6XE76</accession>
<dbReference type="AlphaFoldDB" id="A0A0P6XE76"/>
<evidence type="ECO:0000313" key="3">
    <source>
        <dbReference type="Proteomes" id="UP000050277"/>
    </source>
</evidence>